<name>A0A1F6VBB2_9PROT</name>
<evidence type="ECO:0000256" key="1">
    <source>
        <dbReference type="SAM" id="SignalP"/>
    </source>
</evidence>
<feature type="signal peptide" evidence="1">
    <location>
        <begin position="1"/>
        <end position="18"/>
    </location>
</feature>
<dbReference type="Proteomes" id="UP000179076">
    <property type="component" value="Unassembled WGS sequence"/>
</dbReference>
<sequence length="141" mass="15215">MKRVFVLFAALAAGAVGAAPPHMKPGLWETTVSVEMSGMPPGMPQSVPPTTVQHCYRPKDTKDLRSTVPKKSNCAVSDWKETGNTVTWTMKCSGAAAMTMTGKMTYNGDRYSGVGKATMDMGGRSMQMTQNFQARRVGDCK</sequence>
<gene>
    <name evidence="2" type="ORF">A2W18_02635</name>
</gene>
<evidence type="ECO:0000313" key="2">
    <source>
        <dbReference type="EMBL" id="OGI66849.1"/>
    </source>
</evidence>
<organism evidence="2 3">
    <name type="scientific">Candidatus Muproteobacteria bacterium RBG_16_60_9</name>
    <dbReference type="NCBI Taxonomy" id="1817755"/>
    <lineage>
        <taxon>Bacteria</taxon>
        <taxon>Pseudomonadati</taxon>
        <taxon>Pseudomonadota</taxon>
        <taxon>Candidatus Muproteobacteria</taxon>
    </lineage>
</organism>
<protein>
    <recommendedName>
        <fullName evidence="4">DUF3617 domain-containing protein</fullName>
    </recommendedName>
</protein>
<keyword evidence="1" id="KW-0732">Signal</keyword>
<evidence type="ECO:0000313" key="3">
    <source>
        <dbReference type="Proteomes" id="UP000179076"/>
    </source>
</evidence>
<reference evidence="2 3" key="1">
    <citation type="journal article" date="2016" name="Nat. Commun.">
        <title>Thousands of microbial genomes shed light on interconnected biogeochemical processes in an aquifer system.</title>
        <authorList>
            <person name="Anantharaman K."/>
            <person name="Brown C.T."/>
            <person name="Hug L.A."/>
            <person name="Sharon I."/>
            <person name="Castelle C.J."/>
            <person name="Probst A.J."/>
            <person name="Thomas B.C."/>
            <person name="Singh A."/>
            <person name="Wilkins M.J."/>
            <person name="Karaoz U."/>
            <person name="Brodie E.L."/>
            <person name="Williams K.H."/>
            <person name="Hubbard S.S."/>
            <person name="Banfield J.F."/>
        </authorList>
    </citation>
    <scope>NUCLEOTIDE SEQUENCE [LARGE SCALE GENOMIC DNA]</scope>
</reference>
<comment type="caution">
    <text evidence="2">The sequence shown here is derived from an EMBL/GenBank/DDBJ whole genome shotgun (WGS) entry which is preliminary data.</text>
</comment>
<evidence type="ECO:0008006" key="4">
    <source>
        <dbReference type="Google" id="ProtNLM"/>
    </source>
</evidence>
<dbReference type="EMBL" id="MFSP01000076">
    <property type="protein sequence ID" value="OGI66849.1"/>
    <property type="molecule type" value="Genomic_DNA"/>
</dbReference>
<accession>A0A1F6VBB2</accession>
<dbReference type="InterPro" id="IPR022061">
    <property type="entry name" value="DUF3617"/>
</dbReference>
<dbReference type="Pfam" id="PF12276">
    <property type="entry name" value="DUF3617"/>
    <property type="match status" value="1"/>
</dbReference>
<proteinExistence type="predicted"/>
<dbReference type="AlphaFoldDB" id="A0A1F6VBB2"/>
<feature type="chain" id="PRO_5009527207" description="DUF3617 domain-containing protein" evidence="1">
    <location>
        <begin position="19"/>
        <end position="141"/>
    </location>
</feature>